<dbReference type="EMBL" id="VSDO01000002">
    <property type="protein sequence ID" value="TYA13594.1"/>
    <property type="molecule type" value="Genomic_DNA"/>
</dbReference>
<reference evidence="1 2" key="1">
    <citation type="submission" date="2019-08" db="EMBL/GenBank/DDBJ databases">
        <title>Genome sequencing of Paenibacillus faecis DSM 23593(T).</title>
        <authorList>
            <person name="Kook J.-K."/>
            <person name="Park S.-N."/>
            <person name="Lim Y.K."/>
        </authorList>
    </citation>
    <scope>NUCLEOTIDE SEQUENCE [LARGE SCALE GENOMIC DNA]</scope>
    <source>
        <strain evidence="1 2">DSM 23593</strain>
    </source>
</reference>
<organism evidence="1 2">
    <name type="scientific">Paenibacillus faecis</name>
    <dbReference type="NCBI Taxonomy" id="862114"/>
    <lineage>
        <taxon>Bacteria</taxon>
        <taxon>Bacillati</taxon>
        <taxon>Bacillota</taxon>
        <taxon>Bacilli</taxon>
        <taxon>Bacillales</taxon>
        <taxon>Paenibacillaceae</taxon>
        <taxon>Paenibacillus</taxon>
    </lineage>
</organism>
<dbReference type="AlphaFoldDB" id="A0A5D0CWL4"/>
<accession>A0A5D0CWL4</accession>
<comment type="caution">
    <text evidence="1">The sequence shown here is derived from an EMBL/GenBank/DDBJ whole genome shotgun (WGS) entry which is preliminary data.</text>
</comment>
<dbReference type="OrthoDB" id="2842408at2"/>
<protein>
    <submittedName>
        <fullName evidence="1">Uncharacterized protein</fullName>
    </submittedName>
</protein>
<name>A0A5D0CWL4_9BACL</name>
<evidence type="ECO:0000313" key="2">
    <source>
        <dbReference type="Proteomes" id="UP000325218"/>
    </source>
</evidence>
<dbReference type="RefSeq" id="WP_148452431.1">
    <property type="nucleotide sequence ID" value="NZ_VSDO01000002.1"/>
</dbReference>
<gene>
    <name evidence="1" type="ORF">FRY98_13215</name>
</gene>
<evidence type="ECO:0000313" key="1">
    <source>
        <dbReference type="EMBL" id="TYA13594.1"/>
    </source>
</evidence>
<sequence>MSRIIFEDTGWGGSPQLVAASALYMALNYPMRMLLLNQDPRGTGLEAGFSVHGNHYASLPLLAENGMDAIRRLAVNERLTKHNFPDYTTPVVIGRLDLLTGPSHLEGEALLDLEEKERIYAIAGQVYDICFSRTRFSEQTAIPSGDWYRKEPVPLRVAVLRQDRSELEAFFRDQTLDRKTGRTTGAELIAVYPYDSGSQWTVRNICRRFACKLPAFGISYSTQFSDAWNNRELLKFFRLNCPVRQDKKIRDEMLRGLIPFCQAIYTLAGRAAPLSGEKGA</sequence>
<dbReference type="Proteomes" id="UP000325218">
    <property type="component" value="Unassembled WGS sequence"/>
</dbReference>
<keyword evidence="2" id="KW-1185">Reference proteome</keyword>
<proteinExistence type="predicted"/>